<proteinExistence type="predicted"/>
<dbReference type="Proteomes" id="UP000050700">
    <property type="component" value="Unassembled WGS sequence"/>
</dbReference>
<dbReference type="AlphaFoldDB" id="A0A158SWN3"/>
<accession>A0A158SWN3</accession>
<sequence>MIIYYFHYILVACDFRHCISLSLIHQVRSEITRFFDRTFI</sequence>
<evidence type="ECO:0000313" key="1">
    <source>
        <dbReference type="EMBL" id="KIS35277.1"/>
    </source>
</evidence>
<comment type="caution">
    <text evidence="1">The sequence shown here is derived from an EMBL/GenBank/DDBJ whole genome shotgun (WGS) entry which is preliminary data.</text>
</comment>
<name>A0A158SWN3_HAEIF</name>
<reference evidence="1 2" key="1">
    <citation type="submission" date="2014-05" db="EMBL/GenBank/DDBJ databases">
        <title>Methylome analysis of the phasevarions of Haemophilus influenzae.</title>
        <authorList>
            <person name="Atack J.M."/>
            <person name="Fox K.L."/>
            <person name="Power P.M."/>
            <person name="Clark T."/>
            <person name="Jurcisek J."/>
            <person name="Korlach J."/>
            <person name="Bakaletz L.O."/>
            <person name="Jennings M.P."/>
        </authorList>
    </citation>
    <scope>NUCLEOTIDE SEQUENCE [LARGE SCALE GENOMIC DNA]</scope>
    <source>
        <strain evidence="1 2">1209</strain>
    </source>
</reference>
<gene>
    <name evidence="1" type="ORF">NTHI1209_00881</name>
</gene>
<dbReference type="PATRIC" id="fig|727.582.peg.806"/>
<organism evidence="1 2">
    <name type="scientific">Haemophilus influenzae</name>
    <dbReference type="NCBI Taxonomy" id="727"/>
    <lineage>
        <taxon>Bacteria</taxon>
        <taxon>Pseudomonadati</taxon>
        <taxon>Pseudomonadota</taxon>
        <taxon>Gammaproteobacteria</taxon>
        <taxon>Pasteurellales</taxon>
        <taxon>Pasteurellaceae</taxon>
        <taxon>Haemophilus</taxon>
    </lineage>
</organism>
<protein>
    <submittedName>
        <fullName evidence="1">Uncharacterized protein</fullName>
    </submittedName>
</protein>
<evidence type="ECO:0000313" key="2">
    <source>
        <dbReference type="Proteomes" id="UP000050700"/>
    </source>
</evidence>
<dbReference type="EMBL" id="JMQP01000002">
    <property type="protein sequence ID" value="KIS35277.1"/>
    <property type="molecule type" value="Genomic_DNA"/>
</dbReference>